<feature type="transmembrane region" description="Helical" evidence="1">
    <location>
        <begin position="15"/>
        <end position="39"/>
    </location>
</feature>
<name>A0ABV4F3J8_BRAEL</name>
<protein>
    <submittedName>
        <fullName evidence="2">Uncharacterized protein</fullName>
    </submittedName>
</protein>
<keyword evidence="1" id="KW-1133">Transmembrane helix</keyword>
<evidence type="ECO:0000256" key="1">
    <source>
        <dbReference type="SAM" id="Phobius"/>
    </source>
</evidence>
<keyword evidence="1" id="KW-0812">Transmembrane</keyword>
<keyword evidence="1" id="KW-0472">Membrane</keyword>
<sequence>MPSLVWALEARMKRWIAGILALFNLGNGLVMLSAGSLWWSFVPGAADTGPFNPHLVQDVGIAFIAAGLGLAARALWPAWWPAAVAGAAFLAGHGVLHLVMIASGHDRHAASDLVAVVLPAALALYSALPNQGEDMRSFIARRMLRAYSRRYGYDTTYLEIMLKESPAAFFKFAGAMKAAAYRAVAPVEAFYAAKLTGALAEDCGPCAQLVVDMAIGAGMAEQQVTAVLRRDVAAMTADTALGFHFANAIVQRSTDDDACRDAVRARWGEKGVIDLALALQIGRIFPMMKLALGYARECRRVTVAGHQIDVIKQAA</sequence>
<dbReference type="RefSeq" id="WP_016847586.1">
    <property type="nucleotide sequence ID" value="NZ_JALJZB010000001.1"/>
</dbReference>
<evidence type="ECO:0000313" key="2">
    <source>
        <dbReference type="EMBL" id="MEY9318009.1"/>
    </source>
</evidence>
<evidence type="ECO:0000313" key="3">
    <source>
        <dbReference type="Proteomes" id="UP001565471"/>
    </source>
</evidence>
<dbReference type="Proteomes" id="UP001565471">
    <property type="component" value="Unassembled WGS sequence"/>
</dbReference>
<proteinExistence type="predicted"/>
<dbReference type="Gene3D" id="1.20.1290.10">
    <property type="entry name" value="AhpD-like"/>
    <property type="match status" value="1"/>
</dbReference>
<dbReference type="SUPFAM" id="SSF69118">
    <property type="entry name" value="AhpD-like"/>
    <property type="match status" value="1"/>
</dbReference>
<feature type="transmembrane region" description="Helical" evidence="1">
    <location>
        <begin position="109"/>
        <end position="128"/>
    </location>
</feature>
<dbReference type="InterPro" id="IPR029032">
    <property type="entry name" value="AhpD-like"/>
</dbReference>
<keyword evidence="3" id="KW-1185">Reference proteome</keyword>
<organism evidence="2 3">
    <name type="scientific">Bradyrhizobium elkanii</name>
    <dbReference type="NCBI Taxonomy" id="29448"/>
    <lineage>
        <taxon>Bacteria</taxon>
        <taxon>Pseudomonadati</taxon>
        <taxon>Pseudomonadota</taxon>
        <taxon>Alphaproteobacteria</taxon>
        <taxon>Hyphomicrobiales</taxon>
        <taxon>Nitrobacteraceae</taxon>
        <taxon>Bradyrhizobium</taxon>
    </lineage>
</organism>
<gene>
    <name evidence="2" type="ORF">ABIF29_004808</name>
</gene>
<feature type="transmembrane region" description="Helical" evidence="1">
    <location>
        <begin position="83"/>
        <end position="103"/>
    </location>
</feature>
<dbReference type="EMBL" id="JBGBZA010000002">
    <property type="protein sequence ID" value="MEY9318009.1"/>
    <property type="molecule type" value="Genomic_DNA"/>
</dbReference>
<comment type="caution">
    <text evidence="2">The sequence shown here is derived from an EMBL/GenBank/DDBJ whole genome shotgun (WGS) entry which is preliminary data.</text>
</comment>
<accession>A0ABV4F3J8</accession>
<reference evidence="2 3" key="1">
    <citation type="submission" date="2024-07" db="EMBL/GenBank/DDBJ databases">
        <title>Genomic Encyclopedia of Type Strains, Phase V (KMG-V): Genome sequencing to study the core and pangenomes of soil and plant-associated prokaryotes.</title>
        <authorList>
            <person name="Whitman W."/>
        </authorList>
    </citation>
    <scope>NUCLEOTIDE SEQUENCE [LARGE SCALE GENOMIC DNA]</scope>
    <source>
        <strain evidence="2 3">USDA 415</strain>
    </source>
</reference>